<dbReference type="eggNOG" id="COG0589">
    <property type="taxonomic scope" value="Bacteria"/>
</dbReference>
<dbReference type="STRING" id="266117.Rxyl_0436"/>
<evidence type="ECO:0000313" key="5">
    <source>
        <dbReference type="EMBL" id="ABG03410.1"/>
    </source>
</evidence>
<dbReference type="OrthoDB" id="9799749at2"/>
<dbReference type="Gene3D" id="1.10.8.550">
    <property type="entry name" value="Proto-chlorophyllide reductase 57 kD subunit B"/>
    <property type="match status" value="3"/>
</dbReference>
<keyword evidence="6" id="KW-1185">Reference proteome</keyword>
<feature type="region of interest" description="Disordered" evidence="3">
    <location>
        <begin position="622"/>
        <end position="652"/>
    </location>
</feature>
<feature type="compositionally biased region" description="Basic and acidic residues" evidence="3">
    <location>
        <begin position="622"/>
        <end position="634"/>
    </location>
</feature>
<feature type="compositionally biased region" description="Basic and acidic residues" evidence="3">
    <location>
        <begin position="642"/>
        <end position="652"/>
    </location>
</feature>
<dbReference type="GO" id="GO:0016491">
    <property type="term" value="F:oxidoreductase activity"/>
    <property type="evidence" value="ECO:0007669"/>
    <property type="project" value="InterPro"/>
</dbReference>
<dbReference type="PRINTS" id="PR01438">
    <property type="entry name" value="UNVRSLSTRESS"/>
</dbReference>
<feature type="domain" description="Rubredoxin-like" evidence="4">
    <location>
        <begin position="766"/>
        <end position="800"/>
    </location>
</feature>
<dbReference type="Gene3D" id="2.20.28.10">
    <property type="match status" value="2"/>
</dbReference>
<dbReference type="Pfam" id="PF21349">
    <property type="entry name" value="RUBY_RBDX"/>
    <property type="match status" value="1"/>
</dbReference>
<dbReference type="Pfam" id="PF00582">
    <property type="entry name" value="Usp"/>
    <property type="match status" value="2"/>
</dbReference>
<dbReference type="InterPro" id="IPR024934">
    <property type="entry name" value="Rubredoxin-like_dom"/>
</dbReference>
<sequence>MSERTMSGAPRGAPRAGGILASSKARGDMYKEVYVPVDNSDYSNQACVIGVDVARAFGGRVAGCHAYAAKMHDVRFRQMESGLPEEFRDEEEMQRQRKIHDQLITKGLEIITDSYIDVLEPLCEKYDVELVRRSLEGKNFKVIVEDVNSGDYDLVVMGAMGMAAVKDTVLGSVTERVTRRLKKADCLIVKDLDRSPFEHIVVTIDGSAKSLGGLKRAIDLAREFGGTVEAISVFDPYFHYAMFHSIAGVLSTKAQKVFRFKEQEKLHEEIIDSGLAKIYTAHLEVAKKVAADEGVELKTTLLAGKPFEQTLKYVREVEPSLVVMGRIGYHSDEDMDIGSNTENMMRYLPTNVLVVNYEYQAPDLYTAEEHITWTKEALERMDRVPGFVVGMASGAVIRYAIEKGYTVITTSVIDEVIENILPPGAMESMRAIGDQIRAQEAAGEEAPVDSLFKDFEERTRQNGSSNGHRNGTSDPEKEAKREIIEGGRGGFGKAEDQGDVEGISEEVQEEIQRAAQGRDRFECDVCRYVAKGKPARCPVCGAGPTHFHPVDAEIATAAAGENLNRSEVYDGRELHWTDEAQAFLDSLEGWQEKRRVKARAEKSALKKGYTTITREYVEQQYREETGREAPETKRGGGCPVHQAKEKVERETGGKCPIDHRAFKEAGRRVPEGGSGEFAWTEDAVARLERVPKGFMRNISRNMTEKLARKKGVREIDMPLIEEALEGARNTMEDVITGKISIAELARDTGEKIEAGENGEAPHPNLTVTMVCTTCGEEMEGIQPPEECPVCGAPAEDFEQKGR</sequence>
<evidence type="ECO:0000259" key="4">
    <source>
        <dbReference type="PROSITE" id="PS50903"/>
    </source>
</evidence>
<dbReference type="PROSITE" id="PS50903">
    <property type="entry name" value="RUBREDOXIN_LIKE"/>
    <property type="match status" value="2"/>
</dbReference>
<dbReference type="Pfam" id="PF08369">
    <property type="entry name" value="PCP_red"/>
    <property type="match status" value="2"/>
</dbReference>
<proteinExistence type="inferred from homology"/>
<feature type="region of interest" description="Disordered" evidence="3">
    <location>
        <begin position="458"/>
        <end position="478"/>
    </location>
</feature>
<protein>
    <submittedName>
        <fullName evidence="5">UspA</fullName>
    </submittedName>
</protein>
<gene>
    <name evidence="5" type="ordered locus">Rxyl_0436</name>
</gene>
<feature type="compositionally biased region" description="Polar residues" evidence="3">
    <location>
        <begin position="461"/>
        <end position="473"/>
    </location>
</feature>
<dbReference type="InterPro" id="IPR042298">
    <property type="entry name" value="P-CP_red_C"/>
</dbReference>
<feature type="domain" description="Rubredoxin-like" evidence="4">
    <location>
        <begin position="518"/>
        <end position="550"/>
    </location>
</feature>
<organism evidence="5 6">
    <name type="scientific">Rubrobacter xylanophilus (strain DSM 9941 / JCM 11954 / NBRC 16129 / PRD-1)</name>
    <dbReference type="NCBI Taxonomy" id="266117"/>
    <lineage>
        <taxon>Bacteria</taxon>
        <taxon>Bacillati</taxon>
        <taxon>Actinomycetota</taxon>
        <taxon>Rubrobacteria</taxon>
        <taxon>Rubrobacterales</taxon>
        <taxon>Rubrobacteraceae</taxon>
        <taxon>Rubrobacter</taxon>
    </lineage>
</organism>
<dbReference type="PANTHER" id="PTHR46268">
    <property type="entry name" value="STRESS RESPONSE PROTEIN NHAX"/>
    <property type="match status" value="1"/>
</dbReference>
<name>Q1AYW8_RUBXD</name>
<dbReference type="CDD" id="cd00293">
    <property type="entry name" value="USP-like"/>
    <property type="match status" value="2"/>
</dbReference>
<dbReference type="eggNOG" id="COG1773">
    <property type="taxonomic scope" value="Bacteria"/>
</dbReference>
<dbReference type="InterPro" id="IPR013580">
    <property type="entry name" value="LI-POR_suB-like_C"/>
</dbReference>
<comment type="cofactor">
    <cofactor evidence="1">
        <name>Fe(3+)</name>
        <dbReference type="ChEBI" id="CHEBI:29034"/>
    </cofactor>
</comment>
<dbReference type="KEGG" id="rxy:Rxyl_0436"/>
<dbReference type="AlphaFoldDB" id="Q1AYW8"/>
<dbReference type="eggNOG" id="COG1592">
    <property type="taxonomic scope" value="Bacteria"/>
</dbReference>
<dbReference type="GO" id="GO:0005506">
    <property type="term" value="F:iron ion binding"/>
    <property type="evidence" value="ECO:0007669"/>
    <property type="project" value="InterPro"/>
</dbReference>
<dbReference type="InterPro" id="IPR006015">
    <property type="entry name" value="Universal_stress_UspA"/>
</dbReference>
<dbReference type="SUPFAM" id="SSF57802">
    <property type="entry name" value="Rubredoxin-like"/>
    <property type="match status" value="2"/>
</dbReference>
<dbReference type="EMBL" id="CP000386">
    <property type="protein sequence ID" value="ABG03410.1"/>
    <property type="molecule type" value="Genomic_DNA"/>
</dbReference>
<reference evidence="5 6" key="1">
    <citation type="submission" date="2006-06" db="EMBL/GenBank/DDBJ databases">
        <title>Complete sequence of Rubrobacter xylanophilus DSM 9941.</title>
        <authorList>
            <consortium name="US DOE Joint Genome Institute"/>
            <person name="Copeland A."/>
            <person name="Lucas S."/>
            <person name="Lapidus A."/>
            <person name="Barry K."/>
            <person name="Detter J.C."/>
            <person name="Glavina del Rio T."/>
            <person name="Hammon N."/>
            <person name="Israni S."/>
            <person name="Dalin E."/>
            <person name="Tice H."/>
            <person name="Pitluck S."/>
            <person name="Munk A.C."/>
            <person name="Brettin T."/>
            <person name="Bruce D."/>
            <person name="Han C."/>
            <person name="Tapia R."/>
            <person name="Gilna P."/>
            <person name="Schmutz J."/>
            <person name="Larimer F."/>
            <person name="Land M."/>
            <person name="Hauser L."/>
            <person name="Kyrpides N."/>
            <person name="Lykidis A."/>
            <person name="da Costa M.S."/>
            <person name="Rainey F.A."/>
            <person name="Empadinhas N."/>
            <person name="Jolivet E."/>
            <person name="Battista J.R."/>
            <person name="Richardson P."/>
        </authorList>
    </citation>
    <scope>NUCLEOTIDE SEQUENCE [LARGE SCALE GENOMIC DNA]</scope>
    <source>
        <strain evidence="6">DSM 9941 / NBRC 16129 / PRD-1</strain>
    </source>
</reference>
<evidence type="ECO:0000256" key="1">
    <source>
        <dbReference type="ARBA" id="ARBA00001965"/>
    </source>
</evidence>
<dbReference type="InterPro" id="IPR006016">
    <property type="entry name" value="UspA"/>
</dbReference>
<dbReference type="GO" id="GO:0015979">
    <property type="term" value="P:photosynthesis"/>
    <property type="evidence" value="ECO:0007669"/>
    <property type="project" value="InterPro"/>
</dbReference>
<dbReference type="HOGENOM" id="CLU_399455_0_0_11"/>
<evidence type="ECO:0000313" key="6">
    <source>
        <dbReference type="Proteomes" id="UP000006637"/>
    </source>
</evidence>
<dbReference type="Gene3D" id="3.40.50.620">
    <property type="entry name" value="HUPs"/>
    <property type="match status" value="2"/>
</dbReference>
<dbReference type="PANTHER" id="PTHR46268:SF6">
    <property type="entry name" value="UNIVERSAL STRESS PROTEIN UP12"/>
    <property type="match status" value="1"/>
</dbReference>
<accession>Q1AYW8</accession>
<evidence type="ECO:0000256" key="2">
    <source>
        <dbReference type="ARBA" id="ARBA00008791"/>
    </source>
</evidence>
<dbReference type="CDD" id="cd00350">
    <property type="entry name" value="rubredoxin_like"/>
    <property type="match status" value="2"/>
</dbReference>
<dbReference type="InterPro" id="IPR014729">
    <property type="entry name" value="Rossmann-like_a/b/a_fold"/>
</dbReference>
<comment type="similarity">
    <text evidence="2">Belongs to the universal stress protein A family.</text>
</comment>
<dbReference type="InterPro" id="IPR048574">
    <property type="entry name" value="RUBY_RBDX"/>
</dbReference>
<dbReference type="GO" id="GO:0015995">
    <property type="term" value="P:chlorophyll biosynthetic process"/>
    <property type="evidence" value="ECO:0007669"/>
    <property type="project" value="InterPro"/>
</dbReference>
<evidence type="ECO:0000256" key="3">
    <source>
        <dbReference type="SAM" id="MobiDB-lite"/>
    </source>
</evidence>
<dbReference type="Proteomes" id="UP000006637">
    <property type="component" value="Chromosome"/>
</dbReference>
<dbReference type="SUPFAM" id="SSF52402">
    <property type="entry name" value="Adenine nucleotide alpha hydrolases-like"/>
    <property type="match status" value="2"/>
</dbReference>